<dbReference type="EMBL" id="CAJOBA010005336">
    <property type="protein sequence ID" value="CAF3740435.1"/>
    <property type="molecule type" value="Genomic_DNA"/>
</dbReference>
<dbReference type="AlphaFoldDB" id="A0A8S2DQ02"/>
<feature type="transmembrane region" description="Helical" evidence="10">
    <location>
        <begin position="95"/>
        <end position="115"/>
    </location>
</feature>
<keyword evidence="8" id="KW-0479">Metal-binding</keyword>
<evidence type="ECO:0000256" key="9">
    <source>
        <dbReference type="RuleBase" id="RU003732"/>
    </source>
</evidence>
<dbReference type="PROSITE" id="PS00610">
    <property type="entry name" value="NA_NEUROTRAN_SYMP_1"/>
    <property type="match status" value="1"/>
</dbReference>
<dbReference type="PANTHER" id="PTHR11616:SF321">
    <property type="entry name" value="SODIUM-DEPENDENT NUTRIENT AMINO ACID TRANSPORTER 1-RELATED"/>
    <property type="match status" value="1"/>
</dbReference>
<dbReference type="PANTHER" id="PTHR11616">
    <property type="entry name" value="SODIUM/CHLORIDE DEPENDENT TRANSPORTER"/>
    <property type="match status" value="1"/>
</dbReference>
<feature type="transmembrane region" description="Helical" evidence="10">
    <location>
        <begin position="333"/>
        <end position="354"/>
    </location>
</feature>
<dbReference type="Pfam" id="PF00209">
    <property type="entry name" value="SNF"/>
    <property type="match status" value="2"/>
</dbReference>
<evidence type="ECO:0000313" key="12">
    <source>
        <dbReference type="EMBL" id="CAF3740435.1"/>
    </source>
</evidence>
<feature type="binding site" evidence="8">
    <location>
        <position position="279"/>
    </location>
    <ligand>
        <name>Na(+)</name>
        <dbReference type="ChEBI" id="CHEBI:29101"/>
        <label>1</label>
    </ligand>
</feature>
<evidence type="ECO:0000256" key="7">
    <source>
        <dbReference type="ARBA" id="ARBA00023180"/>
    </source>
</evidence>
<dbReference type="GO" id="GO:0005886">
    <property type="term" value="C:plasma membrane"/>
    <property type="evidence" value="ECO:0007669"/>
    <property type="project" value="TreeGrafter"/>
</dbReference>
<dbReference type="Proteomes" id="UP000677228">
    <property type="component" value="Unassembled WGS sequence"/>
</dbReference>
<sequence>KGEKKKEQWDRPAEFVLSLISNSVGLGNVWRFPYLAYKSGGGAFLIPYFTLYILIGLPLYYLELALGQFSSQGPPRNFVLHKSNGFHEFGTPVRWITLCLLLAWIIIACCIIRGVKSTGKVVYFTAIFPYIVLLILLIRAATFEGAVTGIKYYVTPDWSKVRDFQVWRDAAGQVFFSLSVGFGALVAYSSSNKFKNNFFYQCVLVVSCDCLTGVFAGFTVFATIGFLAVKLKGGDIERAAAGGPGLAFVVYPEALSQMPAAPVFSILFFLMLLALGLGSQFGGADVIVTAILQFYPKLKRWMVVITVCAVSFLLSLPFVCNGGIFLFDLVSEYAANTSLIVIGFFEVLTVAYIYGFNNFMNDIKMMLGRRIPEYYLLITWCVACPILMIMIFFVNIIENGSKLLSDGDYIFPQWTLGVGWTIFAICTFTIPAYYIYQYILSYLYLMKNSIPAQLMTTTKGEMTETDETPRYILAFRLTNSPDTHWGPEDNENRTGARYPQILQPPVTAPYELVIGVQNPTFQTDF</sequence>
<keyword evidence="6 10" id="KW-0472">Membrane</keyword>
<feature type="transmembrane region" description="Helical" evidence="10">
    <location>
        <begin position="42"/>
        <end position="62"/>
    </location>
</feature>
<proteinExistence type="inferred from homology"/>
<dbReference type="GO" id="GO:0015179">
    <property type="term" value="F:L-amino acid transmembrane transporter activity"/>
    <property type="evidence" value="ECO:0007669"/>
    <property type="project" value="TreeGrafter"/>
</dbReference>
<evidence type="ECO:0000256" key="1">
    <source>
        <dbReference type="ARBA" id="ARBA00004141"/>
    </source>
</evidence>
<dbReference type="GO" id="GO:0005283">
    <property type="term" value="F:amino acid:sodium symporter activity"/>
    <property type="evidence" value="ECO:0007669"/>
    <property type="project" value="TreeGrafter"/>
</dbReference>
<feature type="transmembrane region" description="Helical" evidence="10">
    <location>
        <begin position="304"/>
        <end position="327"/>
    </location>
</feature>
<dbReference type="GO" id="GO:0046872">
    <property type="term" value="F:metal ion binding"/>
    <property type="evidence" value="ECO:0007669"/>
    <property type="project" value="UniProtKB-KW"/>
</dbReference>
<dbReference type="SUPFAM" id="SSF161070">
    <property type="entry name" value="SNF-like"/>
    <property type="match status" value="1"/>
</dbReference>
<dbReference type="GO" id="GO:0089718">
    <property type="term" value="P:amino acid import across plasma membrane"/>
    <property type="evidence" value="ECO:0007669"/>
    <property type="project" value="TreeGrafter"/>
</dbReference>
<evidence type="ECO:0000313" key="13">
    <source>
        <dbReference type="Proteomes" id="UP000677228"/>
    </source>
</evidence>
<protein>
    <recommendedName>
        <fullName evidence="9">Transporter</fullName>
    </recommendedName>
</protein>
<keyword evidence="5 10" id="KW-1133">Transmembrane helix</keyword>
<gene>
    <name evidence="11" type="ORF">OVA965_LOCUS12990</name>
    <name evidence="12" type="ORF">TMI583_LOCUS12994</name>
</gene>
<comment type="subcellular location">
    <subcellularLocation>
        <location evidence="1">Membrane</location>
        <topology evidence="1">Multi-pass membrane protein</topology>
    </subcellularLocation>
</comment>
<evidence type="ECO:0000256" key="8">
    <source>
        <dbReference type="PIRSR" id="PIRSR600175-1"/>
    </source>
</evidence>
<evidence type="ECO:0000256" key="5">
    <source>
        <dbReference type="ARBA" id="ARBA00022989"/>
    </source>
</evidence>
<dbReference type="PROSITE" id="PS50267">
    <property type="entry name" value="NA_NEUROTRAN_SYMP_3"/>
    <property type="match status" value="1"/>
</dbReference>
<dbReference type="Proteomes" id="UP000682733">
    <property type="component" value="Unassembled WGS sequence"/>
</dbReference>
<dbReference type="InterPro" id="IPR037272">
    <property type="entry name" value="SNS_sf"/>
</dbReference>
<accession>A0A8S2DQ02</accession>
<keyword evidence="8" id="KW-0915">Sodium</keyword>
<feature type="transmembrane region" description="Helical" evidence="10">
    <location>
        <begin position="170"/>
        <end position="190"/>
    </location>
</feature>
<feature type="transmembrane region" description="Helical" evidence="10">
    <location>
        <begin position="417"/>
        <end position="436"/>
    </location>
</feature>
<feature type="binding site" evidence="8">
    <location>
        <position position="177"/>
    </location>
    <ligand>
        <name>Na(+)</name>
        <dbReference type="ChEBI" id="CHEBI:29101"/>
        <label>1</label>
    </ligand>
</feature>
<feature type="transmembrane region" description="Helical" evidence="10">
    <location>
        <begin position="374"/>
        <end position="397"/>
    </location>
</feature>
<name>A0A8S2DQ02_9BILA</name>
<organism evidence="11 13">
    <name type="scientific">Didymodactylos carnosus</name>
    <dbReference type="NCBI Taxonomy" id="1234261"/>
    <lineage>
        <taxon>Eukaryota</taxon>
        <taxon>Metazoa</taxon>
        <taxon>Spiralia</taxon>
        <taxon>Gnathifera</taxon>
        <taxon>Rotifera</taxon>
        <taxon>Eurotatoria</taxon>
        <taxon>Bdelloidea</taxon>
        <taxon>Philodinida</taxon>
        <taxon>Philodinidae</taxon>
        <taxon>Didymodactylos</taxon>
    </lineage>
</organism>
<evidence type="ECO:0000256" key="3">
    <source>
        <dbReference type="ARBA" id="ARBA00022448"/>
    </source>
</evidence>
<keyword evidence="4 9" id="KW-0812">Transmembrane</keyword>
<keyword evidence="3 9" id="KW-0813">Transport</keyword>
<evidence type="ECO:0000256" key="10">
    <source>
        <dbReference type="SAM" id="Phobius"/>
    </source>
</evidence>
<dbReference type="InterPro" id="IPR000175">
    <property type="entry name" value="Na/ntran_symport"/>
</dbReference>
<feature type="transmembrane region" description="Helical" evidence="10">
    <location>
        <begin position="202"/>
        <end position="229"/>
    </location>
</feature>
<evidence type="ECO:0000256" key="2">
    <source>
        <dbReference type="ARBA" id="ARBA00006459"/>
    </source>
</evidence>
<feature type="binding site" evidence="8">
    <location>
        <position position="275"/>
    </location>
    <ligand>
        <name>Na(+)</name>
        <dbReference type="ChEBI" id="CHEBI:29101"/>
        <label>1</label>
    </ligand>
</feature>
<dbReference type="PRINTS" id="PR00176">
    <property type="entry name" value="NANEUSMPORT"/>
</dbReference>
<dbReference type="EMBL" id="CAJNOK010005330">
    <property type="protein sequence ID" value="CAF0968809.1"/>
    <property type="molecule type" value="Genomic_DNA"/>
</dbReference>
<evidence type="ECO:0000313" key="11">
    <source>
        <dbReference type="EMBL" id="CAF0968809.1"/>
    </source>
</evidence>
<evidence type="ECO:0000256" key="6">
    <source>
        <dbReference type="ARBA" id="ARBA00023136"/>
    </source>
</evidence>
<evidence type="ECO:0000256" key="4">
    <source>
        <dbReference type="ARBA" id="ARBA00022692"/>
    </source>
</evidence>
<feature type="non-terminal residue" evidence="11">
    <location>
        <position position="1"/>
    </location>
</feature>
<keyword evidence="7" id="KW-0325">Glycoprotein</keyword>
<reference evidence="11" key="1">
    <citation type="submission" date="2021-02" db="EMBL/GenBank/DDBJ databases">
        <authorList>
            <person name="Nowell W R."/>
        </authorList>
    </citation>
    <scope>NUCLEOTIDE SEQUENCE</scope>
</reference>
<comment type="similarity">
    <text evidence="2 9">Belongs to the sodium:neurotransmitter symporter (SNF) (TC 2.A.22) family.</text>
</comment>
<keyword evidence="9" id="KW-0769">Symport</keyword>
<feature type="transmembrane region" description="Helical" evidence="10">
    <location>
        <begin position="127"/>
        <end position="150"/>
    </location>
</feature>
<dbReference type="CDD" id="cd10324">
    <property type="entry name" value="SLC6sbd"/>
    <property type="match status" value="1"/>
</dbReference>
<comment type="caution">
    <text evidence="11">The sequence shown here is derived from an EMBL/GenBank/DDBJ whole genome shotgun (WGS) entry which is preliminary data.</text>
</comment>
<feature type="transmembrane region" description="Helical" evidence="10">
    <location>
        <begin position="266"/>
        <end position="292"/>
    </location>
</feature>